<accession>A0AAW5QDA9</accession>
<dbReference type="RefSeq" id="WP_259897304.1">
    <property type="nucleotide sequence ID" value="NZ_JALXTB010000093.1"/>
</dbReference>
<dbReference type="Proteomes" id="UP001206890">
    <property type="component" value="Unassembled WGS sequence"/>
</dbReference>
<proteinExistence type="predicted"/>
<evidence type="ECO:0000313" key="3">
    <source>
        <dbReference type="Proteomes" id="UP001206890"/>
    </source>
</evidence>
<evidence type="ECO:0000313" key="2">
    <source>
        <dbReference type="EMBL" id="MCT2118954.1"/>
    </source>
</evidence>
<gene>
    <name evidence="2" type="ORF">M3D93_14555</name>
</gene>
<protein>
    <recommendedName>
        <fullName evidence="1">HTH-like domain-containing protein</fullName>
    </recommendedName>
</protein>
<reference evidence="2" key="1">
    <citation type="submission" date="2022-04" db="EMBL/GenBank/DDBJ databases">
        <title>Human microbiome associated bacterial genomes.</title>
        <authorList>
            <person name="Sandstrom S."/>
            <person name="Salamzade R."/>
            <person name="Kalan L.R."/>
        </authorList>
    </citation>
    <scope>NUCLEOTIDE SEQUENCE</scope>
    <source>
        <strain evidence="2">P3-SID1762</strain>
    </source>
</reference>
<dbReference type="InterPro" id="IPR025948">
    <property type="entry name" value="HTH-like_dom"/>
</dbReference>
<dbReference type="AlphaFoldDB" id="A0AAW5QDA9"/>
<feature type="domain" description="HTH-like" evidence="1">
    <location>
        <begin position="48"/>
        <end position="83"/>
    </location>
</feature>
<name>A0AAW5QDA9_9ACTN</name>
<evidence type="ECO:0000259" key="1">
    <source>
        <dbReference type="Pfam" id="PF13276"/>
    </source>
</evidence>
<dbReference type="EMBL" id="JALXTC010000091">
    <property type="protein sequence ID" value="MCT2118954.1"/>
    <property type="molecule type" value="Genomic_DNA"/>
</dbReference>
<organism evidence="2 3">
    <name type="scientific">Dietzia cinnamea</name>
    <dbReference type="NCBI Taxonomy" id="321318"/>
    <lineage>
        <taxon>Bacteria</taxon>
        <taxon>Bacillati</taxon>
        <taxon>Actinomycetota</taxon>
        <taxon>Actinomycetes</taxon>
        <taxon>Mycobacteriales</taxon>
        <taxon>Dietziaceae</taxon>
        <taxon>Dietzia</taxon>
    </lineage>
</organism>
<sequence length="141" mass="15553">MARLIHDLAADGFPVAVVCRVLQVPRSSDYDAIAVRPPTEREITDAHLPNEIIDIYAASRGTYGVRRVHADLVLRRGHRCGHCPSYRTEPSSLPILAAQRIDAEALARDAESRGWIDEADRHHKLLDRLDALIADTEAAAG</sequence>
<comment type="caution">
    <text evidence="2">The sequence shown here is derived from an EMBL/GenBank/DDBJ whole genome shotgun (WGS) entry which is preliminary data.</text>
</comment>
<dbReference type="Pfam" id="PF13276">
    <property type="entry name" value="HTH_21"/>
    <property type="match status" value="1"/>
</dbReference>